<evidence type="ECO:0000313" key="1">
    <source>
        <dbReference type="EMBL" id="MBC1937776.1"/>
    </source>
</evidence>
<dbReference type="AlphaFoldDB" id="A0A7X0Y690"/>
<gene>
    <name evidence="1" type="ORF">HCA69_15510</name>
</gene>
<protein>
    <submittedName>
        <fullName evidence="1">Uncharacterized protein</fullName>
    </submittedName>
</protein>
<evidence type="ECO:0000313" key="2">
    <source>
        <dbReference type="Proteomes" id="UP000535908"/>
    </source>
</evidence>
<name>A0A7X0Y690_9LIST</name>
<organism evidence="1 2">
    <name type="scientific">Listeria grandensis</name>
    <dbReference type="NCBI Taxonomy" id="1494963"/>
    <lineage>
        <taxon>Bacteria</taxon>
        <taxon>Bacillati</taxon>
        <taxon>Bacillota</taxon>
        <taxon>Bacilli</taxon>
        <taxon>Bacillales</taxon>
        <taxon>Listeriaceae</taxon>
        <taxon>Listeria</taxon>
    </lineage>
</organism>
<reference evidence="1 2" key="1">
    <citation type="submission" date="2020-03" db="EMBL/GenBank/DDBJ databases">
        <title>Soil Listeria distribution.</title>
        <authorList>
            <person name="Liao J."/>
            <person name="Wiedmann M."/>
        </authorList>
    </citation>
    <scope>NUCLEOTIDE SEQUENCE [LARGE SCALE GENOMIC DNA]</scope>
    <source>
        <strain evidence="1 2">FSL L7-0741</strain>
    </source>
</reference>
<dbReference type="Proteomes" id="UP000535908">
    <property type="component" value="Unassembled WGS sequence"/>
</dbReference>
<comment type="caution">
    <text evidence="1">The sequence shown here is derived from an EMBL/GenBank/DDBJ whole genome shotgun (WGS) entry which is preliminary data.</text>
</comment>
<proteinExistence type="predicted"/>
<dbReference type="EMBL" id="JAARWN010000024">
    <property type="protein sequence ID" value="MBC1937776.1"/>
    <property type="molecule type" value="Genomic_DNA"/>
</dbReference>
<sequence>MAKADQVGNTSNVHLRGILLDVLELAFPPEEVGTDKLSQFYLELHQKEMAKKHGDYNWDTHLIRLFNLSRPYKHIIISGLHELAHHIEATLHGETKHQERFYGYLHQLMVTAMSMEIMTKMDVIDDQANPDLEKLEKFFGKIAYWRINKIPYKQNKCHIRILRAYEWRDILKGFGYSYLTLEQIWMKELEVVNKQVEVDALIALGIPKNNIVIQSATEIEADFFYYLVIRNAYDHREYLRSIGYQYGGYGKGDRNWVKKIMARDLDAEKELVANLMGVAAKVMR</sequence>
<accession>A0A7X0Y690</accession>
<dbReference type="RefSeq" id="WP_185527791.1">
    <property type="nucleotide sequence ID" value="NZ_JAARWN010000024.1"/>
</dbReference>